<keyword evidence="2" id="KW-1133">Transmembrane helix</keyword>
<evidence type="ECO:0000313" key="3">
    <source>
        <dbReference type="EMBL" id="KAF5370237.1"/>
    </source>
</evidence>
<feature type="compositionally biased region" description="Basic and acidic residues" evidence="1">
    <location>
        <begin position="197"/>
        <end position="207"/>
    </location>
</feature>
<accession>A0A8H5LUP1</accession>
<feature type="transmembrane region" description="Helical" evidence="2">
    <location>
        <begin position="372"/>
        <end position="392"/>
    </location>
</feature>
<feature type="region of interest" description="Disordered" evidence="1">
    <location>
        <begin position="194"/>
        <end position="223"/>
    </location>
</feature>
<proteinExistence type="predicted"/>
<protein>
    <recommendedName>
        <fullName evidence="5">Integral membrane protein</fullName>
    </recommendedName>
</protein>
<keyword evidence="2" id="KW-0812">Transmembrane</keyword>
<sequence>MQASPWFDSQPVQVALRTYALSLSLSLGPSLVPFITSLLSANPSHKTGLQALRRVLRRELGFDGFAFAMTLSVGGGAAIRRLWRALDDTPRKHPDSLQEVARLNLSLAQKTFISYILSSSIGILLLQAGRRRSYRLRRDLTSPNVIIPLTPPTPVISSSQASPRTSDTLDLTLLLLVRAVDAFLQNLILKTTGQPATKEHRSDHPSTEDGLAEESSMKEKSKQDAANTLTSHIDAFVFWACSARIMWCFFYEPQRLPRSYVKWIATLANLDGRVVQTLRLIREGRWSYLKGSDLHSNLLTGLSTQLGHNASWGDPVALPAYGGAAADAAWKILGVNNRSGVGGLPCELVHGTVGSSLGLEGSCIANSSIRSAMAFLEAIAIYLPAHFLPVLLTRPQTLLNPRRALTALFGAIQSATFLSAFVTLYWSAVCITRSLVFARLFPGVSHDFWDGPFGCIFAGSLVCGSSIWIENGRRRGEMALYVLPRAVRACLPDAWVRNSSKKARIAERIAFILSFSTLITAAIHRPETLRGLSRWTLSFITNGPNAGFWKRKRRDPGAPGTPNTPPTPRTGNEAGLPHDSTLDPLHGIS</sequence>
<comment type="caution">
    <text evidence="3">The sequence shown here is derived from an EMBL/GenBank/DDBJ whole genome shotgun (WGS) entry which is preliminary data.</text>
</comment>
<dbReference type="PANTHER" id="PTHR12459:SF15">
    <property type="entry name" value="TRANSMEMBRANE PROTEIN 135"/>
    <property type="match status" value="1"/>
</dbReference>
<dbReference type="PANTHER" id="PTHR12459">
    <property type="entry name" value="TRANSMEMBRANE PROTEIN 135-RELATED"/>
    <property type="match status" value="1"/>
</dbReference>
<dbReference type="EMBL" id="JAACJP010000053">
    <property type="protein sequence ID" value="KAF5370237.1"/>
    <property type="molecule type" value="Genomic_DNA"/>
</dbReference>
<dbReference type="AlphaFoldDB" id="A0A8H5LUP1"/>
<gene>
    <name evidence="3" type="ORF">D9615_010073</name>
</gene>
<evidence type="ECO:0000256" key="1">
    <source>
        <dbReference type="SAM" id="MobiDB-lite"/>
    </source>
</evidence>
<evidence type="ECO:0000256" key="2">
    <source>
        <dbReference type="SAM" id="Phobius"/>
    </source>
</evidence>
<reference evidence="3 4" key="1">
    <citation type="journal article" date="2020" name="ISME J.">
        <title>Uncovering the hidden diversity of litter-decomposition mechanisms in mushroom-forming fungi.</title>
        <authorList>
            <person name="Floudas D."/>
            <person name="Bentzer J."/>
            <person name="Ahren D."/>
            <person name="Johansson T."/>
            <person name="Persson P."/>
            <person name="Tunlid A."/>
        </authorList>
    </citation>
    <scope>NUCLEOTIDE SEQUENCE [LARGE SCALE GENOMIC DNA]</scope>
    <source>
        <strain evidence="3 4">CBS 661.87</strain>
    </source>
</reference>
<feature type="transmembrane region" description="Helical" evidence="2">
    <location>
        <begin position="404"/>
        <end position="428"/>
    </location>
</feature>
<organism evidence="3 4">
    <name type="scientific">Tricholomella constricta</name>
    <dbReference type="NCBI Taxonomy" id="117010"/>
    <lineage>
        <taxon>Eukaryota</taxon>
        <taxon>Fungi</taxon>
        <taxon>Dikarya</taxon>
        <taxon>Basidiomycota</taxon>
        <taxon>Agaricomycotina</taxon>
        <taxon>Agaricomycetes</taxon>
        <taxon>Agaricomycetidae</taxon>
        <taxon>Agaricales</taxon>
        <taxon>Tricholomatineae</taxon>
        <taxon>Lyophyllaceae</taxon>
        <taxon>Tricholomella</taxon>
    </lineage>
</organism>
<dbReference type="InterPro" id="IPR026749">
    <property type="entry name" value="Tmem135"/>
</dbReference>
<feature type="region of interest" description="Disordered" evidence="1">
    <location>
        <begin position="548"/>
        <end position="589"/>
    </location>
</feature>
<feature type="transmembrane region" description="Helical" evidence="2">
    <location>
        <begin position="112"/>
        <end position="129"/>
    </location>
</feature>
<feature type="transmembrane region" description="Helical" evidence="2">
    <location>
        <begin position="60"/>
        <end position="79"/>
    </location>
</feature>
<evidence type="ECO:0000313" key="4">
    <source>
        <dbReference type="Proteomes" id="UP000565441"/>
    </source>
</evidence>
<feature type="transmembrane region" description="Helical" evidence="2">
    <location>
        <begin position="20"/>
        <end position="39"/>
    </location>
</feature>
<evidence type="ECO:0008006" key="5">
    <source>
        <dbReference type="Google" id="ProtNLM"/>
    </source>
</evidence>
<dbReference type="Proteomes" id="UP000565441">
    <property type="component" value="Unassembled WGS sequence"/>
</dbReference>
<keyword evidence="4" id="KW-1185">Reference proteome</keyword>
<dbReference type="OrthoDB" id="4021778at2759"/>
<name>A0A8H5LUP1_9AGAR</name>
<keyword evidence="2" id="KW-0472">Membrane</keyword>